<keyword evidence="5" id="KW-0539">Nucleus</keyword>
<sequence length="174" mass="19162">MAASNNSSDDGITITVVSSGSSEGCSELPIDDERKRRRRDSNRESARRSRIKKQEHLDGLLKQIGYLIRQNEEILKKIGEIGVSLEVFESENAVLRAMKNSLETRLVSLESVIEIVKVVRGGSTSSSSSAAGGGFNDDGVDNNNKNSSDPMMKPWQLPCPSMPITIHSFKDYNF</sequence>
<accession>A0A9R0HZZ3</accession>
<dbReference type="FunFam" id="1.20.5.170:FF:000020">
    <property type="entry name" value="BZIP transcription factor"/>
    <property type="match status" value="1"/>
</dbReference>
<keyword evidence="2" id="KW-0805">Transcription regulation</keyword>
<evidence type="ECO:0000256" key="6">
    <source>
        <dbReference type="SAM" id="MobiDB-lite"/>
    </source>
</evidence>
<feature type="region of interest" description="Disordered" evidence="6">
    <location>
        <begin position="123"/>
        <end position="154"/>
    </location>
</feature>
<name>A0A9R0HZZ3_SPIOL</name>
<organism evidence="8 9">
    <name type="scientific">Spinacia oleracea</name>
    <name type="common">Spinach</name>
    <dbReference type="NCBI Taxonomy" id="3562"/>
    <lineage>
        <taxon>Eukaryota</taxon>
        <taxon>Viridiplantae</taxon>
        <taxon>Streptophyta</taxon>
        <taxon>Embryophyta</taxon>
        <taxon>Tracheophyta</taxon>
        <taxon>Spermatophyta</taxon>
        <taxon>Magnoliopsida</taxon>
        <taxon>eudicotyledons</taxon>
        <taxon>Gunneridae</taxon>
        <taxon>Pentapetalae</taxon>
        <taxon>Caryophyllales</taxon>
        <taxon>Chenopodiaceae</taxon>
        <taxon>Chenopodioideae</taxon>
        <taxon>Anserineae</taxon>
        <taxon>Spinacia</taxon>
    </lineage>
</organism>
<dbReference type="RefSeq" id="XP_021839987.1">
    <property type="nucleotide sequence ID" value="XM_021984295.2"/>
</dbReference>
<dbReference type="GO" id="GO:0046982">
    <property type="term" value="F:protein heterodimerization activity"/>
    <property type="evidence" value="ECO:0007669"/>
    <property type="project" value="UniProtKB-ARBA"/>
</dbReference>
<evidence type="ECO:0000256" key="5">
    <source>
        <dbReference type="ARBA" id="ARBA00023242"/>
    </source>
</evidence>
<comment type="subcellular location">
    <subcellularLocation>
        <location evidence="1">Nucleus</location>
    </subcellularLocation>
</comment>
<dbReference type="InterPro" id="IPR046347">
    <property type="entry name" value="bZIP_sf"/>
</dbReference>
<dbReference type="PROSITE" id="PS00036">
    <property type="entry name" value="BZIP_BASIC"/>
    <property type="match status" value="1"/>
</dbReference>
<dbReference type="PROSITE" id="PS50217">
    <property type="entry name" value="BZIP"/>
    <property type="match status" value="1"/>
</dbReference>
<dbReference type="OrthoDB" id="1728055at2759"/>
<reference evidence="8" key="1">
    <citation type="journal article" date="2021" name="Nat. Commun.">
        <title>Genomic analyses provide insights into spinach domestication and the genetic basis of agronomic traits.</title>
        <authorList>
            <person name="Cai X."/>
            <person name="Sun X."/>
            <person name="Xu C."/>
            <person name="Sun H."/>
            <person name="Wang X."/>
            <person name="Ge C."/>
            <person name="Zhang Z."/>
            <person name="Wang Q."/>
            <person name="Fei Z."/>
            <person name="Jiao C."/>
            <person name="Wang Q."/>
        </authorList>
    </citation>
    <scope>NUCLEOTIDE SEQUENCE [LARGE SCALE GENOMIC DNA]</scope>
    <source>
        <strain evidence="8">cv. Varoflay</strain>
    </source>
</reference>
<feature type="compositionally biased region" description="Low complexity" evidence="6">
    <location>
        <begin position="16"/>
        <end position="27"/>
    </location>
</feature>
<dbReference type="SMART" id="SM00338">
    <property type="entry name" value="BRLZ"/>
    <property type="match status" value="1"/>
</dbReference>
<feature type="compositionally biased region" description="Polar residues" evidence="6">
    <location>
        <begin position="1"/>
        <end position="10"/>
    </location>
</feature>
<evidence type="ECO:0000256" key="4">
    <source>
        <dbReference type="ARBA" id="ARBA00023163"/>
    </source>
</evidence>
<dbReference type="SUPFAM" id="SSF57959">
    <property type="entry name" value="Leucine zipper domain"/>
    <property type="match status" value="1"/>
</dbReference>
<dbReference type="AlphaFoldDB" id="A0A9R0HZZ3"/>
<dbReference type="Gene3D" id="1.20.5.170">
    <property type="match status" value="1"/>
</dbReference>
<dbReference type="GO" id="GO:0000976">
    <property type="term" value="F:transcription cis-regulatory region binding"/>
    <property type="evidence" value="ECO:0000318"/>
    <property type="project" value="GO_Central"/>
</dbReference>
<evidence type="ECO:0000256" key="1">
    <source>
        <dbReference type="ARBA" id="ARBA00004123"/>
    </source>
</evidence>
<evidence type="ECO:0000259" key="7">
    <source>
        <dbReference type="PROSITE" id="PS50217"/>
    </source>
</evidence>
<dbReference type="CDD" id="cd14702">
    <property type="entry name" value="bZIP_plant_GBF1"/>
    <property type="match status" value="1"/>
</dbReference>
<dbReference type="Pfam" id="PF07716">
    <property type="entry name" value="bZIP_2"/>
    <property type="match status" value="1"/>
</dbReference>
<dbReference type="Proteomes" id="UP000813463">
    <property type="component" value="Chromosome 3"/>
</dbReference>
<evidence type="ECO:0000313" key="9">
    <source>
        <dbReference type="RefSeq" id="XP_021839987.1"/>
    </source>
</evidence>
<dbReference type="GO" id="GO:0005634">
    <property type="term" value="C:nucleus"/>
    <property type="evidence" value="ECO:0000318"/>
    <property type="project" value="GO_Central"/>
</dbReference>
<keyword evidence="4" id="KW-0804">Transcription</keyword>
<dbReference type="GO" id="GO:0003700">
    <property type="term" value="F:DNA-binding transcription factor activity"/>
    <property type="evidence" value="ECO:0000318"/>
    <property type="project" value="GO_Central"/>
</dbReference>
<reference evidence="9" key="2">
    <citation type="submission" date="2025-08" db="UniProtKB">
        <authorList>
            <consortium name="RefSeq"/>
        </authorList>
    </citation>
    <scope>IDENTIFICATION</scope>
    <source>
        <tissue evidence="9">Leaf</tissue>
    </source>
</reference>
<dbReference type="KEGG" id="soe:110779820"/>
<dbReference type="PANTHER" id="PTHR45764">
    <property type="entry name" value="BZIP TRANSCRIPTION FACTOR 44"/>
    <property type="match status" value="1"/>
</dbReference>
<feature type="compositionally biased region" description="Basic and acidic residues" evidence="6">
    <location>
        <begin position="41"/>
        <end position="52"/>
    </location>
</feature>
<evidence type="ECO:0000256" key="3">
    <source>
        <dbReference type="ARBA" id="ARBA00023125"/>
    </source>
</evidence>
<gene>
    <name evidence="9" type="primary">LOC110779820</name>
</gene>
<proteinExistence type="predicted"/>
<evidence type="ECO:0000313" key="8">
    <source>
        <dbReference type="Proteomes" id="UP000813463"/>
    </source>
</evidence>
<protein>
    <submittedName>
        <fullName evidence="9">BZIP transcription factor 53</fullName>
    </submittedName>
</protein>
<dbReference type="PANTHER" id="PTHR45764:SF34">
    <property type="entry name" value="BZIP TRANSCRIPTION FACTOR 53"/>
    <property type="match status" value="1"/>
</dbReference>
<feature type="domain" description="BZIP" evidence="7">
    <location>
        <begin position="32"/>
        <end position="95"/>
    </location>
</feature>
<evidence type="ECO:0000256" key="2">
    <source>
        <dbReference type="ARBA" id="ARBA00023015"/>
    </source>
</evidence>
<dbReference type="InterPro" id="IPR004827">
    <property type="entry name" value="bZIP"/>
</dbReference>
<dbReference type="InterPro" id="IPR045314">
    <property type="entry name" value="bZIP_plant_GBF1"/>
</dbReference>
<keyword evidence="8" id="KW-1185">Reference proteome</keyword>
<feature type="region of interest" description="Disordered" evidence="6">
    <location>
        <begin position="1"/>
        <end position="52"/>
    </location>
</feature>
<keyword evidence="3" id="KW-0238">DNA-binding</keyword>
<dbReference type="GO" id="GO:0045893">
    <property type="term" value="P:positive regulation of DNA-templated transcription"/>
    <property type="evidence" value="ECO:0000318"/>
    <property type="project" value="GO_Central"/>
</dbReference>
<dbReference type="GeneID" id="110779820"/>